<reference evidence="1 2" key="1">
    <citation type="journal article" date="2016" name="Nat. Commun.">
        <title>Thousands of microbial genomes shed light on interconnected biogeochemical processes in an aquifer system.</title>
        <authorList>
            <person name="Anantharaman K."/>
            <person name="Brown C.T."/>
            <person name="Hug L.A."/>
            <person name="Sharon I."/>
            <person name="Castelle C.J."/>
            <person name="Probst A.J."/>
            <person name="Thomas B.C."/>
            <person name="Singh A."/>
            <person name="Wilkins M.J."/>
            <person name="Karaoz U."/>
            <person name="Brodie E.L."/>
            <person name="Williams K.H."/>
            <person name="Hubbard S.S."/>
            <person name="Banfield J.F."/>
        </authorList>
    </citation>
    <scope>NUCLEOTIDE SEQUENCE [LARGE SCALE GENOMIC DNA]</scope>
</reference>
<dbReference type="EMBL" id="MFDB01000001">
    <property type="protein sequence ID" value="OGE33997.1"/>
    <property type="molecule type" value="Genomic_DNA"/>
</dbReference>
<evidence type="ECO:0000313" key="2">
    <source>
        <dbReference type="Proteomes" id="UP000177258"/>
    </source>
</evidence>
<organism evidence="1 2">
    <name type="scientific">Candidatus Daviesbacteria bacterium RIFCSPHIGHO2_02_FULL_41_10</name>
    <dbReference type="NCBI Taxonomy" id="1797774"/>
    <lineage>
        <taxon>Bacteria</taxon>
        <taxon>Candidatus Daviesiibacteriota</taxon>
    </lineage>
</organism>
<accession>A0A1F5JZ82</accession>
<dbReference type="SUPFAM" id="SSF82171">
    <property type="entry name" value="DPP6 N-terminal domain-like"/>
    <property type="match status" value="1"/>
</dbReference>
<proteinExistence type="predicted"/>
<dbReference type="Proteomes" id="UP000177258">
    <property type="component" value="Unassembled WGS sequence"/>
</dbReference>
<name>A0A1F5JZ82_9BACT</name>
<gene>
    <name evidence="1" type="ORF">A3D83_03410</name>
</gene>
<protein>
    <submittedName>
        <fullName evidence="1">Uncharacterized protein</fullName>
    </submittedName>
</protein>
<sequence length="483" mass="53647">MSEKGFVTLAFILGIVLLSASVVGGSFYLKKSNPELLEKLTTFTKPGTTPQATNPAEGASESAKKIIQSQTQNNAPVVPPLVAFTQKFWEATVGLMPRQVQIYDLSQKKLVDLDPSLEANDSNVPGIGPLSPDGKYLPIYYISSLKSRPASAEEYPVYFYDLQNNKAIKVMTTTQRLSSIGNSEAFWVNEQSLVYSNFDPARKVDSLMIVNSKGEQSTIPLPSNINQTILPDISRNNRILAKYYHHIQQAASASALPQLISDPPKITVDNSPLPNTNNIKGRVIGILENYLVTLESPIQSNFVYISNENILKNQNQTKGDWLFNFYKLPEGKLEKSITAQDPGWIVRDALIRPNKNTILLQQQRDRVLLTSLSRYTEIDFSHPDQRRIISQEAGSDAINVVQGISSFFEVTADGNWLIGLQPSGSKTSTGADLTQVVAWNIDTKEKVVICKKENINCFDVRVYNPLKMTTVSREEAIAKSIPY</sequence>
<comment type="caution">
    <text evidence="1">The sequence shown here is derived from an EMBL/GenBank/DDBJ whole genome shotgun (WGS) entry which is preliminary data.</text>
</comment>
<dbReference type="AlphaFoldDB" id="A0A1F5JZ82"/>
<evidence type="ECO:0000313" key="1">
    <source>
        <dbReference type="EMBL" id="OGE33997.1"/>
    </source>
</evidence>